<dbReference type="HOGENOM" id="CLU_013929_17_0_1"/>
<dbReference type="InterPro" id="IPR006600">
    <property type="entry name" value="HTH_CenpB_DNA-bd_dom"/>
</dbReference>
<dbReference type="PROSITE" id="PS51253">
    <property type="entry name" value="HTH_CENPB"/>
    <property type="match status" value="1"/>
</dbReference>
<evidence type="ECO:0000313" key="3">
    <source>
        <dbReference type="EMBL" id="ERF75556.1"/>
    </source>
</evidence>
<evidence type="ECO:0000259" key="2">
    <source>
        <dbReference type="PROSITE" id="PS51253"/>
    </source>
</evidence>
<gene>
    <name evidence="3" type="ORF">EPUS_08968</name>
</gene>
<dbReference type="eggNOG" id="KOG3105">
    <property type="taxonomic scope" value="Eukaryota"/>
</dbReference>
<proteinExistence type="predicted"/>
<dbReference type="Proteomes" id="UP000019373">
    <property type="component" value="Unassembled WGS sequence"/>
</dbReference>
<reference evidence="4" key="1">
    <citation type="journal article" date="2014" name="BMC Genomics">
        <title>Genome characteristics reveal the impact of lichenization on lichen-forming fungus Endocarpon pusillum Hedwig (Verrucariales, Ascomycota).</title>
        <authorList>
            <person name="Wang Y.-Y."/>
            <person name="Liu B."/>
            <person name="Zhang X.-Y."/>
            <person name="Zhou Q.-M."/>
            <person name="Zhang T."/>
            <person name="Li H."/>
            <person name="Yu Y.-F."/>
            <person name="Zhang X.-L."/>
            <person name="Hao X.-Y."/>
            <person name="Wang M."/>
            <person name="Wang L."/>
            <person name="Wei J.-C."/>
        </authorList>
    </citation>
    <scope>NUCLEOTIDE SEQUENCE [LARGE SCALE GENOMIC DNA]</scope>
    <source>
        <strain evidence="4">Z07020 / HMAS-L-300199</strain>
    </source>
</reference>
<keyword evidence="4" id="KW-1185">Reference proteome</keyword>
<accession>U1GU49</accession>
<dbReference type="GeneID" id="19243808"/>
<dbReference type="GO" id="GO:0005634">
    <property type="term" value="C:nucleus"/>
    <property type="evidence" value="ECO:0007669"/>
    <property type="project" value="TreeGrafter"/>
</dbReference>
<name>U1GU49_ENDPU</name>
<keyword evidence="1" id="KW-0238">DNA-binding</keyword>
<feature type="domain" description="HTH CENPB-type" evidence="2">
    <location>
        <begin position="50"/>
        <end position="115"/>
    </location>
</feature>
<dbReference type="SMART" id="SM00674">
    <property type="entry name" value="CENPB"/>
    <property type="match status" value="1"/>
</dbReference>
<dbReference type="InterPro" id="IPR050863">
    <property type="entry name" value="CenT-Element_Derived"/>
</dbReference>
<sequence>MSNEEQIQLAIAHLNRLEKPNLTAVAKKFGLNRSTLSKRYKGISVSKQQSISETRQRLNEVQEDEILRHIDALTNKFIPPTTQIVKNLAEEILHAEVGKNWPARFVKRHQDRLCRVYLRPIDNKCASAENPTTFKHFYSLLTEAIQKYNLRPQDTYNFDEKGFLIGQTSKKLRIVSKEAYKSGRVRGVKQDGNSEFISLLAAISADGTALPPALIYEGSSNDLQSSWGSPGCGFSIGILGQKEAASGC</sequence>
<evidence type="ECO:0000256" key="1">
    <source>
        <dbReference type="ARBA" id="ARBA00023125"/>
    </source>
</evidence>
<dbReference type="Pfam" id="PF03221">
    <property type="entry name" value="HTH_Tnp_Tc5"/>
    <property type="match status" value="1"/>
</dbReference>
<organism evidence="3 4">
    <name type="scientific">Endocarpon pusillum (strain Z07020 / HMAS-L-300199)</name>
    <name type="common">Lichen-forming fungus</name>
    <dbReference type="NCBI Taxonomy" id="1263415"/>
    <lineage>
        <taxon>Eukaryota</taxon>
        <taxon>Fungi</taxon>
        <taxon>Dikarya</taxon>
        <taxon>Ascomycota</taxon>
        <taxon>Pezizomycotina</taxon>
        <taxon>Eurotiomycetes</taxon>
        <taxon>Chaetothyriomycetidae</taxon>
        <taxon>Verrucariales</taxon>
        <taxon>Verrucariaceae</taxon>
        <taxon>Endocarpon</taxon>
    </lineage>
</organism>
<evidence type="ECO:0000313" key="4">
    <source>
        <dbReference type="Proteomes" id="UP000019373"/>
    </source>
</evidence>
<dbReference type="PANTHER" id="PTHR19303">
    <property type="entry name" value="TRANSPOSON"/>
    <property type="match status" value="1"/>
</dbReference>
<protein>
    <recommendedName>
        <fullName evidence="2">HTH CENPB-type domain-containing protein</fullName>
    </recommendedName>
</protein>
<dbReference type="OMA" id="AYICANG"/>
<dbReference type="EMBL" id="KE720806">
    <property type="protein sequence ID" value="ERF75556.1"/>
    <property type="molecule type" value="Genomic_DNA"/>
</dbReference>
<dbReference type="PANTHER" id="PTHR19303:SF74">
    <property type="entry name" value="POGO TRANSPOSABLE ELEMENT WITH KRAB DOMAIN"/>
    <property type="match status" value="1"/>
</dbReference>
<dbReference type="GO" id="GO:0003677">
    <property type="term" value="F:DNA binding"/>
    <property type="evidence" value="ECO:0007669"/>
    <property type="project" value="UniProtKB-KW"/>
</dbReference>
<dbReference type="OrthoDB" id="4225981at2759"/>
<dbReference type="AlphaFoldDB" id="U1GU49"/>
<dbReference type="RefSeq" id="XP_007787106.1">
    <property type="nucleotide sequence ID" value="XM_007788916.1"/>
</dbReference>